<keyword evidence="2" id="KW-1133">Transmembrane helix</keyword>
<evidence type="ECO:0000313" key="3">
    <source>
        <dbReference type="EMBL" id="MFC4526863.1"/>
    </source>
</evidence>
<sequence length="155" mass="15876">MSYPEKPGSPGEWRPSSSPPVRRDAQFRPLPPRLQKRSLAVPLAALGGAAIVGLSVLGHGQDVQRNRYDNFESCVHDYSTGQCEEDTAVGSNVGGLHYYGPWYRSGGGGDAADPGPGRTLGAGGVAGGVAEGPRSVELGTRGGFGSSGRVAARGG</sequence>
<accession>A0ABV9C1K1</accession>
<feature type="region of interest" description="Disordered" evidence="1">
    <location>
        <begin position="131"/>
        <end position="155"/>
    </location>
</feature>
<dbReference type="Proteomes" id="UP001595961">
    <property type="component" value="Unassembled WGS sequence"/>
</dbReference>
<gene>
    <name evidence="3" type="ORF">ACFO5W_09505</name>
</gene>
<reference evidence="4" key="1">
    <citation type="journal article" date="2019" name="Int. J. Syst. Evol. Microbiol.">
        <title>The Global Catalogue of Microorganisms (GCM) 10K type strain sequencing project: providing services to taxonomists for standard genome sequencing and annotation.</title>
        <authorList>
            <consortium name="The Broad Institute Genomics Platform"/>
            <consortium name="The Broad Institute Genome Sequencing Center for Infectious Disease"/>
            <person name="Wu L."/>
            <person name="Ma J."/>
        </authorList>
    </citation>
    <scope>NUCLEOTIDE SEQUENCE [LARGE SCALE GENOMIC DNA]</scope>
    <source>
        <strain evidence="4">CCM 4481</strain>
    </source>
</reference>
<comment type="caution">
    <text evidence="3">The sequence shown here is derived from an EMBL/GenBank/DDBJ whole genome shotgun (WGS) entry which is preliminary data.</text>
</comment>
<keyword evidence="4" id="KW-1185">Reference proteome</keyword>
<evidence type="ECO:0008006" key="5">
    <source>
        <dbReference type="Google" id="ProtNLM"/>
    </source>
</evidence>
<evidence type="ECO:0000256" key="1">
    <source>
        <dbReference type="SAM" id="MobiDB-lite"/>
    </source>
</evidence>
<organism evidence="3 4">
    <name type="scientific">Dyella halodurans</name>
    <dbReference type="NCBI Taxonomy" id="1920171"/>
    <lineage>
        <taxon>Bacteria</taxon>
        <taxon>Pseudomonadati</taxon>
        <taxon>Pseudomonadota</taxon>
        <taxon>Gammaproteobacteria</taxon>
        <taxon>Lysobacterales</taxon>
        <taxon>Rhodanobacteraceae</taxon>
        <taxon>Dyella</taxon>
    </lineage>
</organism>
<evidence type="ECO:0000313" key="4">
    <source>
        <dbReference type="Proteomes" id="UP001595961"/>
    </source>
</evidence>
<keyword evidence="2" id="KW-0472">Membrane</keyword>
<dbReference type="RefSeq" id="WP_266148762.1">
    <property type="nucleotide sequence ID" value="NZ_CP064028.1"/>
</dbReference>
<protein>
    <recommendedName>
        <fullName evidence="5">ESPR domain-containing protein</fullName>
    </recommendedName>
</protein>
<feature type="region of interest" description="Disordered" evidence="1">
    <location>
        <begin position="1"/>
        <end position="32"/>
    </location>
</feature>
<keyword evidence="2" id="KW-0812">Transmembrane</keyword>
<evidence type="ECO:0000256" key="2">
    <source>
        <dbReference type="SAM" id="Phobius"/>
    </source>
</evidence>
<proteinExistence type="predicted"/>
<dbReference type="EMBL" id="JBHSGA010000017">
    <property type="protein sequence ID" value="MFC4526863.1"/>
    <property type="molecule type" value="Genomic_DNA"/>
</dbReference>
<name>A0ABV9C1K1_9GAMM</name>
<feature type="transmembrane region" description="Helical" evidence="2">
    <location>
        <begin position="39"/>
        <end position="57"/>
    </location>
</feature>